<sequence>MKKRDCAEEMEDVPDKSRGREDLSLNTASGSRDDTHTVMQRRTGAVEAEGTCVNLLMEVLSAGDGAERRAAVSGEIPV</sequence>
<dbReference type="EMBL" id="JAUYZG010000020">
    <property type="protein sequence ID" value="KAK2876284.1"/>
    <property type="molecule type" value="Genomic_DNA"/>
</dbReference>
<comment type="caution">
    <text evidence="2">The sequence shown here is derived from an EMBL/GenBank/DDBJ whole genome shotgun (WGS) entry which is preliminary data.</text>
</comment>
<evidence type="ECO:0000313" key="2">
    <source>
        <dbReference type="EMBL" id="KAK2876284.1"/>
    </source>
</evidence>
<dbReference type="Proteomes" id="UP001187343">
    <property type="component" value="Unassembled WGS sequence"/>
</dbReference>
<evidence type="ECO:0000313" key="3">
    <source>
        <dbReference type="Proteomes" id="UP001187343"/>
    </source>
</evidence>
<name>A0AA88PCI8_9TELE</name>
<feature type="compositionally biased region" description="Basic and acidic residues" evidence="1">
    <location>
        <begin position="1"/>
        <end position="23"/>
    </location>
</feature>
<accession>A0AA88PCI8</accession>
<proteinExistence type="predicted"/>
<feature type="region of interest" description="Disordered" evidence="1">
    <location>
        <begin position="1"/>
        <end position="42"/>
    </location>
</feature>
<dbReference type="AlphaFoldDB" id="A0AA88PCI8"/>
<keyword evidence="3" id="KW-1185">Reference proteome</keyword>
<organism evidence="2 3">
    <name type="scientific">Cirrhinus molitorella</name>
    <name type="common">mud carp</name>
    <dbReference type="NCBI Taxonomy" id="172907"/>
    <lineage>
        <taxon>Eukaryota</taxon>
        <taxon>Metazoa</taxon>
        <taxon>Chordata</taxon>
        <taxon>Craniata</taxon>
        <taxon>Vertebrata</taxon>
        <taxon>Euteleostomi</taxon>
        <taxon>Actinopterygii</taxon>
        <taxon>Neopterygii</taxon>
        <taxon>Teleostei</taxon>
        <taxon>Ostariophysi</taxon>
        <taxon>Cypriniformes</taxon>
        <taxon>Cyprinidae</taxon>
        <taxon>Labeoninae</taxon>
        <taxon>Labeonini</taxon>
        <taxon>Cirrhinus</taxon>
    </lineage>
</organism>
<protein>
    <submittedName>
        <fullName evidence="2">Uncharacterized protein</fullName>
    </submittedName>
</protein>
<reference evidence="2" key="1">
    <citation type="submission" date="2023-08" db="EMBL/GenBank/DDBJ databases">
        <title>Chromosome-level Genome Assembly of mud carp (Cirrhinus molitorella).</title>
        <authorList>
            <person name="Liu H."/>
        </authorList>
    </citation>
    <scope>NUCLEOTIDE SEQUENCE</scope>
    <source>
        <strain evidence="2">Prfri</strain>
        <tissue evidence="2">Muscle</tissue>
    </source>
</reference>
<gene>
    <name evidence="2" type="ORF">Q8A67_020380</name>
</gene>
<evidence type="ECO:0000256" key="1">
    <source>
        <dbReference type="SAM" id="MobiDB-lite"/>
    </source>
</evidence>